<dbReference type="EMBL" id="JAUOQO010000090">
    <property type="protein sequence ID" value="MDO6575011.1"/>
    <property type="molecule type" value="Genomic_DNA"/>
</dbReference>
<feature type="region of interest" description="Disordered" evidence="1">
    <location>
        <begin position="21"/>
        <end position="62"/>
    </location>
</feature>
<organism evidence="2 3">
    <name type="scientific">Staphylococcus pasteuri_A</name>
    <dbReference type="NCBI Taxonomy" id="3062664"/>
    <lineage>
        <taxon>Bacteria</taxon>
        <taxon>Bacillati</taxon>
        <taxon>Bacillota</taxon>
        <taxon>Bacilli</taxon>
        <taxon>Bacillales</taxon>
        <taxon>Staphylococcaceae</taxon>
        <taxon>Staphylococcus</taxon>
    </lineage>
</organism>
<gene>
    <name evidence="2" type="ORF">Q4528_12895</name>
</gene>
<keyword evidence="3" id="KW-1185">Reference proteome</keyword>
<name>A0AAW7YXA8_9STAP</name>
<accession>A0AAW7YXA8</accession>
<dbReference type="AlphaFoldDB" id="A0AAW7YXA8"/>
<dbReference type="RefSeq" id="WP_303521882.1">
    <property type="nucleotide sequence ID" value="NZ_JAUOQO010000090.1"/>
</dbReference>
<feature type="non-terminal residue" evidence="2">
    <location>
        <position position="62"/>
    </location>
</feature>
<dbReference type="Proteomes" id="UP001170310">
    <property type="component" value="Unassembled WGS sequence"/>
</dbReference>
<feature type="compositionally biased region" description="Polar residues" evidence="1">
    <location>
        <begin position="52"/>
        <end position="62"/>
    </location>
</feature>
<evidence type="ECO:0000313" key="2">
    <source>
        <dbReference type="EMBL" id="MDO6575011.1"/>
    </source>
</evidence>
<evidence type="ECO:0000256" key="1">
    <source>
        <dbReference type="SAM" id="MobiDB-lite"/>
    </source>
</evidence>
<comment type="caution">
    <text evidence="2">The sequence shown here is derived from an EMBL/GenBank/DDBJ whole genome shotgun (WGS) entry which is preliminary data.</text>
</comment>
<protein>
    <submittedName>
        <fullName evidence="2">Uncharacterized protein</fullName>
    </submittedName>
</protein>
<proteinExistence type="predicted"/>
<evidence type="ECO:0000313" key="3">
    <source>
        <dbReference type="Proteomes" id="UP001170310"/>
    </source>
</evidence>
<reference evidence="2" key="1">
    <citation type="submission" date="2023-07" db="EMBL/GenBank/DDBJ databases">
        <title>Genome content predicts the carbon catabolic preferences of heterotrophic bacteria.</title>
        <authorList>
            <person name="Gralka M."/>
        </authorList>
    </citation>
    <scope>NUCLEOTIDE SEQUENCE</scope>
    <source>
        <strain evidence="2">E2R20</strain>
    </source>
</reference>
<sequence length="62" mass="7011">MLLRRPPRLWAIYELFKGAARSELPANSDKPRNTNPPRPEPGNRNGMRGTASDYSQQISMAK</sequence>